<name>A0ABT8MC29_9EURY</name>
<organism evidence="1 2">
    <name type="scientific">Methanoculleus frigidifontis</name>
    <dbReference type="NCBI Taxonomy" id="2584085"/>
    <lineage>
        <taxon>Archaea</taxon>
        <taxon>Methanobacteriati</taxon>
        <taxon>Methanobacteriota</taxon>
        <taxon>Stenosarchaea group</taxon>
        <taxon>Methanomicrobia</taxon>
        <taxon>Methanomicrobiales</taxon>
        <taxon>Methanomicrobiaceae</taxon>
        <taxon>Methanoculleus</taxon>
    </lineage>
</organism>
<dbReference type="RefSeq" id="WP_301664592.1">
    <property type="nucleotide sequence ID" value="NZ_VCYH01000007.1"/>
</dbReference>
<sequence length="182" mass="20013">MPKRKRTASATPLLDSLSAEQAAIVLAQLVRADPALAVRAEDVARDLLQAVDAEAVAASLAADLARIAIEDVWKTSGRIRDGGYLYPSERAWEMMDEVVAPYTAEMAACLRRGMVDASRLYCAGILLGIRQFERESGSALLEEEPDYCDDAFYTIREEWEEAVGDADQADLLARFLEEKGLL</sequence>
<keyword evidence="2" id="KW-1185">Reference proteome</keyword>
<accession>A0ABT8MC29</accession>
<proteinExistence type="predicted"/>
<comment type="caution">
    <text evidence="1">The sequence shown here is derived from an EMBL/GenBank/DDBJ whole genome shotgun (WGS) entry which is preliminary data.</text>
</comment>
<reference evidence="1" key="1">
    <citation type="submission" date="2019-05" db="EMBL/GenBank/DDBJ databases">
        <title>Methanoculleus sp. FWC-SCC1, a methanogenic archaeon isolated from deep marine cold seep.</title>
        <authorList>
            <person name="Chen Y.-W."/>
            <person name="Chen S.-C."/>
            <person name="Teng N.-H."/>
            <person name="Lai M.-C."/>
        </authorList>
    </citation>
    <scope>NUCLEOTIDE SEQUENCE</scope>
    <source>
        <strain evidence="1">FWC-SCC1</strain>
    </source>
</reference>
<evidence type="ECO:0000313" key="2">
    <source>
        <dbReference type="Proteomes" id="UP001168338"/>
    </source>
</evidence>
<protein>
    <submittedName>
        <fullName evidence="1">Uncharacterized protein</fullName>
    </submittedName>
</protein>
<dbReference type="EMBL" id="VCYH01000007">
    <property type="protein sequence ID" value="MDN7025441.1"/>
    <property type="molecule type" value="Genomic_DNA"/>
</dbReference>
<evidence type="ECO:0000313" key="1">
    <source>
        <dbReference type="EMBL" id="MDN7025441.1"/>
    </source>
</evidence>
<dbReference type="Proteomes" id="UP001168338">
    <property type="component" value="Unassembled WGS sequence"/>
</dbReference>
<gene>
    <name evidence="1" type="ORF">FGU65_11130</name>
</gene>